<proteinExistence type="predicted"/>
<comment type="caution">
    <text evidence="1">The sequence shown here is derived from an EMBL/GenBank/DDBJ whole genome shotgun (WGS) entry which is preliminary data.</text>
</comment>
<dbReference type="Pfam" id="PF22075">
    <property type="entry name" value="DUF6939"/>
    <property type="match status" value="1"/>
</dbReference>
<dbReference type="Proteomes" id="UP000766986">
    <property type="component" value="Unassembled WGS sequence"/>
</dbReference>
<protein>
    <submittedName>
        <fullName evidence="1">Uncharacterized protein</fullName>
    </submittedName>
</protein>
<dbReference type="EMBL" id="JACLYZ010000066">
    <property type="protein sequence ID" value="MBM6736400.1"/>
    <property type="molecule type" value="Genomic_DNA"/>
</dbReference>
<evidence type="ECO:0000313" key="2">
    <source>
        <dbReference type="Proteomes" id="UP000766986"/>
    </source>
</evidence>
<gene>
    <name evidence="1" type="ORF">H7U35_14475</name>
</gene>
<name>A0ABS2E442_9BACT</name>
<organism evidence="1 2">
    <name type="scientific">Mediterranea massiliensis</name>
    <dbReference type="NCBI Taxonomy" id="1841865"/>
    <lineage>
        <taxon>Bacteria</taxon>
        <taxon>Pseudomonadati</taxon>
        <taxon>Bacteroidota</taxon>
        <taxon>Bacteroidia</taxon>
        <taxon>Bacteroidales</taxon>
        <taxon>Bacteroidaceae</taxon>
        <taxon>Mediterranea</taxon>
    </lineage>
</organism>
<sequence length="180" mass="20844">MIHVRSKRQKNENIRKAFPDALIIDVTSKSTDKWIAFSPFYPHGNIPIPFSDGEIANSVEGIWQGLKVFQNTDIDVSKFQISDMKNLKRTTKKYGKIVGHRKGVHGTEILNYHDARFQIYIPSYKWILENKLSDLVTELQRLSYKNDIVLLDYNINENIEDLSKPISHAALIKLFVENKL</sequence>
<keyword evidence="2" id="KW-1185">Reference proteome</keyword>
<dbReference type="InterPro" id="IPR054219">
    <property type="entry name" value="DUF6939"/>
</dbReference>
<dbReference type="RefSeq" id="WP_205096553.1">
    <property type="nucleotide sequence ID" value="NZ_JACLYZ010000066.1"/>
</dbReference>
<evidence type="ECO:0000313" key="1">
    <source>
        <dbReference type="EMBL" id="MBM6736400.1"/>
    </source>
</evidence>
<accession>A0ABS2E442</accession>
<reference evidence="1 2" key="1">
    <citation type="journal article" date="2021" name="Sci. Rep.">
        <title>The distribution of antibiotic resistance genes in chicken gut microbiota commensals.</title>
        <authorList>
            <person name="Juricova H."/>
            <person name="Matiasovicova J."/>
            <person name="Kubasova T."/>
            <person name="Cejkova D."/>
            <person name="Rychlik I."/>
        </authorList>
    </citation>
    <scope>NUCLEOTIDE SEQUENCE [LARGE SCALE GENOMIC DNA]</scope>
    <source>
        <strain evidence="1 2">An772</strain>
    </source>
</reference>